<feature type="transmembrane region" description="Helical" evidence="11">
    <location>
        <begin position="1295"/>
        <end position="1312"/>
    </location>
</feature>
<dbReference type="InterPro" id="IPR050173">
    <property type="entry name" value="ABC_transporter_C-like"/>
</dbReference>
<reference evidence="14 15" key="1">
    <citation type="journal article" date="2017" name="Mol. Plant">
        <title>The Genome of Medicinal Plant Macleaya cordata Provides New Insights into Benzylisoquinoline Alkaloids Metabolism.</title>
        <authorList>
            <person name="Liu X."/>
            <person name="Liu Y."/>
            <person name="Huang P."/>
            <person name="Ma Y."/>
            <person name="Qing Z."/>
            <person name="Tang Q."/>
            <person name="Cao H."/>
            <person name="Cheng P."/>
            <person name="Zheng Y."/>
            <person name="Yuan Z."/>
            <person name="Zhou Y."/>
            <person name="Liu J."/>
            <person name="Tang Z."/>
            <person name="Zhuo Y."/>
            <person name="Zhang Y."/>
            <person name="Yu L."/>
            <person name="Huang J."/>
            <person name="Yang P."/>
            <person name="Peng Q."/>
            <person name="Zhang J."/>
            <person name="Jiang W."/>
            <person name="Zhang Z."/>
            <person name="Lin K."/>
            <person name="Ro D.K."/>
            <person name="Chen X."/>
            <person name="Xiong X."/>
            <person name="Shang Y."/>
            <person name="Huang S."/>
            <person name="Zeng J."/>
        </authorList>
    </citation>
    <scope>NUCLEOTIDE SEQUENCE [LARGE SCALE GENOMIC DNA]</scope>
    <source>
        <strain evidence="15">cv. BLH2017</strain>
        <tissue evidence="14">Root</tissue>
    </source>
</reference>
<keyword evidence="7" id="KW-0067">ATP-binding</keyword>
<feature type="transmembrane region" description="Helical" evidence="11">
    <location>
        <begin position="2222"/>
        <end position="2240"/>
    </location>
</feature>
<feature type="transmembrane region" description="Helical" evidence="11">
    <location>
        <begin position="1252"/>
        <end position="1275"/>
    </location>
</feature>
<feature type="transmembrane region" description="Helical" evidence="11">
    <location>
        <begin position="1209"/>
        <end position="1226"/>
    </location>
</feature>
<feature type="transmembrane region" description="Helical" evidence="11">
    <location>
        <begin position="1324"/>
        <end position="1344"/>
    </location>
</feature>
<feature type="domain" description="ABC transmembrane type-1" evidence="13">
    <location>
        <begin position="2112"/>
        <end position="2392"/>
    </location>
</feature>
<accession>A0A200QWK9</accession>
<keyword evidence="6" id="KW-0547">Nucleotide-binding</keyword>
<evidence type="ECO:0000256" key="5">
    <source>
        <dbReference type="ARBA" id="ARBA00022737"/>
    </source>
</evidence>
<dbReference type="PROSITE" id="PS50929">
    <property type="entry name" value="ABC_TM1F"/>
    <property type="match status" value="4"/>
</dbReference>
<dbReference type="InterPro" id="IPR044746">
    <property type="entry name" value="ABCC_6TM_D1"/>
</dbReference>
<evidence type="ECO:0000256" key="6">
    <source>
        <dbReference type="ARBA" id="ARBA00022741"/>
    </source>
</evidence>
<evidence type="ECO:0000256" key="8">
    <source>
        <dbReference type="ARBA" id="ARBA00022967"/>
    </source>
</evidence>
<dbReference type="InParanoid" id="A0A200QWK9"/>
<organism evidence="14 15">
    <name type="scientific">Macleaya cordata</name>
    <name type="common">Five-seeded plume-poppy</name>
    <name type="synonym">Bocconia cordata</name>
    <dbReference type="NCBI Taxonomy" id="56857"/>
    <lineage>
        <taxon>Eukaryota</taxon>
        <taxon>Viridiplantae</taxon>
        <taxon>Streptophyta</taxon>
        <taxon>Embryophyta</taxon>
        <taxon>Tracheophyta</taxon>
        <taxon>Spermatophyta</taxon>
        <taxon>Magnoliopsida</taxon>
        <taxon>Ranunculales</taxon>
        <taxon>Papaveraceae</taxon>
        <taxon>Papaveroideae</taxon>
        <taxon>Macleaya</taxon>
    </lineage>
</organism>
<feature type="domain" description="ABC transmembrane type-1" evidence="13">
    <location>
        <begin position="548"/>
        <end position="802"/>
    </location>
</feature>
<dbReference type="InterPro" id="IPR017871">
    <property type="entry name" value="ABC_transporter-like_CS"/>
</dbReference>
<feature type="transmembrane region" description="Helical" evidence="11">
    <location>
        <begin position="672"/>
        <end position="691"/>
    </location>
</feature>
<feature type="transmembrane region" description="Helical" evidence="11">
    <location>
        <begin position="1596"/>
        <end position="1617"/>
    </location>
</feature>
<dbReference type="EMBL" id="MVGT01000945">
    <property type="protein sequence ID" value="OVA14831.1"/>
    <property type="molecule type" value="Genomic_DNA"/>
</dbReference>
<dbReference type="GO" id="GO:0016020">
    <property type="term" value="C:membrane"/>
    <property type="evidence" value="ECO:0007669"/>
    <property type="project" value="UniProtKB-SubCell"/>
</dbReference>
<evidence type="ECO:0000256" key="1">
    <source>
        <dbReference type="ARBA" id="ARBA00004141"/>
    </source>
</evidence>
<evidence type="ECO:0000256" key="2">
    <source>
        <dbReference type="ARBA" id="ARBA00009726"/>
    </source>
</evidence>
<dbReference type="CDD" id="cd03244">
    <property type="entry name" value="ABCC_MRP_domain2"/>
    <property type="match status" value="2"/>
</dbReference>
<dbReference type="Gene3D" id="3.40.50.300">
    <property type="entry name" value="P-loop containing nucleotide triphosphate hydrolases"/>
    <property type="match status" value="4"/>
</dbReference>
<dbReference type="Pfam" id="PF00664">
    <property type="entry name" value="ABC_membrane"/>
    <property type="match status" value="4"/>
</dbReference>
<feature type="transmembrane region" description="Helical" evidence="11">
    <location>
        <begin position="2246"/>
        <end position="2264"/>
    </location>
</feature>
<dbReference type="FunFam" id="3.40.50.300:FF:000508">
    <property type="entry name" value="ABC transporter C family member 5"/>
    <property type="match status" value="2"/>
</dbReference>
<evidence type="ECO:0000313" key="14">
    <source>
        <dbReference type="EMBL" id="OVA14831.1"/>
    </source>
</evidence>
<dbReference type="Proteomes" id="UP000195402">
    <property type="component" value="Unassembled WGS sequence"/>
</dbReference>
<feature type="domain" description="ABC transmembrane type-1" evidence="13">
    <location>
        <begin position="1"/>
        <end position="232"/>
    </location>
</feature>
<dbReference type="InterPro" id="IPR036640">
    <property type="entry name" value="ABC1_TM_sf"/>
</dbReference>
<comment type="subcellular location">
    <subcellularLocation>
        <location evidence="1">Membrane</location>
        <topology evidence="1">Multi-pass membrane protein</topology>
    </subcellularLocation>
</comment>
<comment type="caution">
    <text evidence="14">The sequence shown here is derived from an EMBL/GenBank/DDBJ whole genome shotgun (WGS) entry which is preliminary data.</text>
</comment>
<feature type="transmembrane region" description="Helical" evidence="11">
    <location>
        <begin position="63"/>
        <end position="84"/>
    </location>
</feature>
<evidence type="ECO:0000256" key="3">
    <source>
        <dbReference type="ARBA" id="ARBA00022448"/>
    </source>
</evidence>
<dbReference type="SMART" id="SM00382">
    <property type="entry name" value="AAA"/>
    <property type="match status" value="4"/>
</dbReference>
<feature type="transmembrane region" description="Helical" evidence="11">
    <location>
        <begin position="575"/>
        <end position="604"/>
    </location>
</feature>
<dbReference type="FunFam" id="1.20.1560.10:FF:000003">
    <property type="entry name" value="ABC transporter C family member 10"/>
    <property type="match status" value="2"/>
</dbReference>
<dbReference type="CDD" id="cd03250">
    <property type="entry name" value="ABCC_MRP_domain1"/>
    <property type="match status" value="2"/>
</dbReference>
<dbReference type="PANTHER" id="PTHR24223:SF165">
    <property type="entry name" value="ABC TRANSPORTER C FAMILY MEMBER 15-RELATED"/>
    <property type="match status" value="1"/>
</dbReference>
<dbReference type="FunFam" id="1.20.1560.10:FF:000002">
    <property type="entry name" value="ABC transporter C family member 5"/>
    <property type="match status" value="2"/>
</dbReference>
<dbReference type="PROSITE" id="PS00211">
    <property type="entry name" value="ABC_TRANSPORTER_1"/>
    <property type="match status" value="2"/>
</dbReference>
<feature type="transmembrane region" description="Helical" evidence="11">
    <location>
        <begin position="2097"/>
        <end position="2120"/>
    </location>
</feature>
<comment type="similarity">
    <text evidence="2">Belongs to the ABC transporter superfamily. ABCC family. Conjugate transporter (TC 3.A.1.208) subfamily.</text>
</comment>
<feature type="domain" description="ABC transporter" evidence="12">
    <location>
        <begin position="1799"/>
        <end position="2022"/>
    </location>
</feature>
<evidence type="ECO:0000256" key="9">
    <source>
        <dbReference type="ARBA" id="ARBA00022989"/>
    </source>
</evidence>
<dbReference type="InterPro" id="IPR011527">
    <property type="entry name" value="ABC1_TM_dom"/>
</dbReference>
<keyword evidence="15" id="KW-1185">Reference proteome</keyword>
<feature type="transmembrane region" description="Helical" evidence="11">
    <location>
        <begin position="1356"/>
        <end position="1373"/>
    </location>
</feature>
<dbReference type="InterPro" id="IPR027417">
    <property type="entry name" value="P-loop_NTPase"/>
</dbReference>
<evidence type="ECO:0000313" key="15">
    <source>
        <dbReference type="Proteomes" id="UP000195402"/>
    </source>
</evidence>
<feature type="transmembrane region" description="Helical" evidence="11">
    <location>
        <begin position="1524"/>
        <end position="1545"/>
    </location>
</feature>
<evidence type="ECO:0000256" key="10">
    <source>
        <dbReference type="ARBA" id="ARBA00023136"/>
    </source>
</evidence>
<feature type="domain" description="ABC transporter" evidence="12">
    <location>
        <begin position="2431"/>
        <end position="2663"/>
    </location>
</feature>
<keyword evidence="8" id="KW-1278">Translocase</keyword>
<keyword evidence="9 11" id="KW-1133">Transmembrane helix</keyword>
<keyword evidence="3" id="KW-0813">Transport</keyword>
<feature type="transmembrane region" description="Helical" evidence="11">
    <location>
        <begin position="1143"/>
        <end position="1164"/>
    </location>
</feature>
<proteinExistence type="inferred from homology"/>
<name>A0A200QWK9_MACCD</name>
<dbReference type="Gene3D" id="1.20.1560.10">
    <property type="entry name" value="ABC transporter type 1, transmembrane domain"/>
    <property type="match status" value="4"/>
</dbReference>
<dbReference type="InterPro" id="IPR003593">
    <property type="entry name" value="AAA+_ATPase"/>
</dbReference>
<feature type="transmembrane region" description="Helical" evidence="11">
    <location>
        <begin position="760"/>
        <end position="780"/>
    </location>
</feature>
<evidence type="ECO:0000259" key="13">
    <source>
        <dbReference type="PROSITE" id="PS50929"/>
    </source>
</evidence>
<dbReference type="STRING" id="56857.A0A200QWK9"/>
<evidence type="ECO:0000259" key="12">
    <source>
        <dbReference type="PROSITE" id="PS50893"/>
    </source>
</evidence>
<feature type="transmembrane region" description="Helical" evidence="11">
    <location>
        <begin position="523"/>
        <end position="542"/>
    </location>
</feature>
<feature type="transmembrane region" description="Helical" evidence="11">
    <location>
        <begin position="2149"/>
        <end position="2178"/>
    </location>
</feature>
<dbReference type="CDD" id="cd18579">
    <property type="entry name" value="ABC_6TM_ABCC_D1"/>
    <property type="match status" value="2"/>
</dbReference>
<dbReference type="FunFam" id="3.40.50.300:FF:000169">
    <property type="entry name" value="ABC transporter C family member 3"/>
    <property type="match status" value="2"/>
</dbReference>
<feature type="transmembrane region" description="Helical" evidence="11">
    <location>
        <begin position="1623"/>
        <end position="1642"/>
    </location>
</feature>
<dbReference type="PANTHER" id="PTHR24223">
    <property type="entry name" value="ATP-BINDING CASSETTE SUB-FAMILY C"/>
    <property type="match status" value="1"/>
</dbReference>
<dbReference type="GO" id="GO:0016887">
    <property type="term" value="F:ATP hydrolysis activity"/>
    <property type="evidence" value="ECO:0007669"/>
    <property type="project" value="InterPro"/>
</dbReference>
<evidence type="ECO:0000256" key="7">
    <source>
        <dbReference type="ARBA" id="ARBA00022840"/>
    </source>
</evidence>
<dbReference type="OMA" id="VFELNWP"/>
<feature type="domain" description="ABC transporter" evidence="12">
    <location>
        <begin position="266"/>
        <end position="489"/>
    </location>
</feature>
<feature type="transmembrane region" description="Helical" evidence="11">
    <location>
        <begin position="2338"/>
        <end position="2356"/>
    </location>
</feature>
<feature type="transmembrane region" description="Helical" evidence="11">
    <location>
        <begin position="90"/>
        <end position="109"/>
    </location>
</feature>
<keyword evidence="5" id="KW-0677">Repeat</keyword>
<dbReference type="InterPro" id="IPR003439">
    <property type="entry name" value="ABC_transporter-like_ATP-bd"/>
</dbReference>
<dbReference type="InterPro" id="IPR044726">
    <property type="entry name" value="ABCC_6TM_D2"/>
</dbReference>
<evidence type="ECO:0000256" key="11">
    <source>
        <dbReference type="SAM" id="Phobius"/>
    </source>
</evidence>
<dbReference type="SUPFAM" id="SSF52540">
    <property type="entry name" value="P-loop containing nucleoside triphosphate hydrolases"/>
    <property type="match status" value="4"/>
</dbReference>
<keyword evidence="10 11" id="KW-0472">Membrane</keyword>
<sequence>MVEVIAQRQWIFGARQLGMRLRVALISHIYKKGLHLSSQSRQSHSSGEIINYMSVDIQRITDFIWYMNTIWMLPIQISLATYILNMNVGLGSYAGLAATLLVMACNIPLTRIQKRFQSKIMEAKDDRMKATSEVLRNMKTLKLQAWDMKYLLKLENLRKIEYNWLWKSLRLSALSAFISCGSPTFISVVTFGACILMGIPLTAGKVISALATFRMLQNPIFSLPDLLSVVAQAKVSVDRVASYLQEDEIQEDAVMFVPRDASGVEIEIENGKFSWDTESSKPTLDGIQLTVKRGMKVAICGTVGSGKSSLLSCILGEIPKLSGTVKISGTKAYVPQSPWILTGNVRDNILFGNPYDSVKYDRTIRACALTKDFELFSCGDLTEIGERGINMSGGQKQRIQIARAVYQDADIYFLDDPFSAVDAHTGTQLFEDCLMGILKDKTILYVTHQVEFLPAADLILMMQDGQIKQAGKFEQLLKYNIGFEVLVGAHSEALESILNVENSRGRLTQKEEREKGSIGKEVYWSYLTLVWGGAFVPITVLAESSFHVLQISSNYWMAWASPPTMDTEPVVGMNVLFLVYTLLSVGSSLCVLVRATLVATVGILTSQKLFMNMLHSVIRAPMSFFDSTPTGRILNRASTDQSVLDLELPMKVGWCAISIIEILGTIGVMSQVAWQVFVIFIPVTAICIWYQQYYTPTARELARLSGIQRAPILHHFAESLTGAATIRAYDQENRFIDTNLGLVDNDSRPWFHNVSAMEWLSFRLNLLSNFVFAASLVVLVRLPEGIINPSIAGLAVTYGLNLNVLQANVIWKLCNAENKMTSVERILQYSKLTSEAPLEIEECRPPSNWPEFGKICFKNLQIRYAEQLPSVLKNINCTIPGRKKVGVVGRTGSGKSTLIQALFRTVEPREGSILIDDVDICKIGLHDLRSRLSIIPQDPTMFEGTVRGNLDPLEQFSDEEIWEALDKCQLGDIVRAKEEKLDSPVVENGENWSMGQRQLFCLGRALLKRSSILVLDEATASVDSATDGIVQKIISREFKNRTVVTIAHRIHTVIDSDLVLVLSEAGRVVEYDTPTKLLEREDSFFSKLIKEYSLRSKNFNSLSNLQNVENKLVFRSVLHEFGPKSNSSSLFERKFQKIKNRSHTFFVFSVSFSFSHLVSLSFFLRGTTSSSSSPSLTRYLSHSFSHYFELLEDWKARLQLSSPCFWEELSILLQLGLLGIILICFVQRRCTQRSRVTEEGAQKYPISVKLGFSYKATVGCSVLLLGSHFLMLLMLLNGEEALCKSKISVLSEETLQVMLFLVTLLLVFNLWKSRSLKLPWILRAWWISSFLLSVIHTILDAHYILTNHRSPGLRDYANFLSLIASTYLLGVSVRGTTGISFLAGSITDPLLNKTGNNSEGKKESPYGRATLLQLITFSWLNPLFKVGYKKPLDQDEIPDIDIKDSARFLSHSFDDSVKHVKERHHTRNPSIYMAIFLLIRKKAAINALFAMINAGASYVGPYLINDFVAYLSEKKNYSLNHGYIIALAFLSAKMVEVIAQRQWIFGARQLGMRLRAALISHIYKKGLHLSSQSRQSHSSGEIINYMSVDIQRITDFIWYMNTIWMLPIQISLATYILNMNVGLSSYAGLAATLLVMACNIPLTRIQKQFQSKIMEAKDDRMKATSEVLRNMKTLKLQAWDMKYLLKLENLRKIEYNWLWKSLQLSALSAFIFWGSPTFISVVTFGACILMGIPLTAGKVLSALATFRMLQDPIFSLPDLLSVVAQAKVSVDRVASYLQEDEIQEDAVMFVPRDASGVEIEIENGKFSWDTESSKPTLDGIQLTVKRGMKVAICGTVGSGKSSLLSCILGEIPKLSGKVKISGTKAYVPQSPWILTGNVRDNILFGNPYDSVKYERTIRACALTKDFELFSCGDLTEIGERGINMSGGQKQRIQIARAVYQDADIYILDDPFSAVDAHTGTQLFEDCLMGILKDKTIIYVTHQVEFLPAADLILMMQDGQIKQAGRFEELLKHNIGFEVLVGAHSEALESILNVENSSRMSQKSISLGEAEIDPPTNVQLLNGKHDSEQNLSLEIMDKGGRLTQEEEREKGSIGKEVYWSYLTLVWGGALVPIIVLAQSSFQVLQIASNYWMAWASPPTMDTEPVVGMNVLFLVYILLSVGSSLCVLVRATLVATAGILTSQKLFMNMLHSVIRAPMSFFDSTPTGRILNRASTDQSVLDLELAMRIGWCAFSIIQILGTIGVMSQVAWQVFVIFIPVTAICIWYQQYYTPTARELARLSGIQRAPILHHFAESLTGAATIRAYDQENRFIDTNLGLVDNESRPWFHNVSAMEWLSFRLNLLSNFVFAASLVVLVSLPEGIINPSIAGLAVTYGLNLNILQASVIWNLCNAENKMISVERILQYSKLTSEAPLEIEESRPPSNWPEFGKICFKNLQIRYAEQLPSVLKNINCTIPGRKKVGVVGRTGSGKSTLIQALCRTVEPREGSILIDDVDICKIGLHDLRSRLSIIPQDPTMFEGTVRGNLDPLEQFSDEEIWEALDKCQLGDIVRAKEEKLDSPVVENGENWSVGQRQLFCLGRALLKRSSILVLDEATASVDSATDGIVQKIISREFKNRTVVTIAHRIHTVIDSDLVLVLSEGRVVEYDTPSKLLEREDSFFSKLIKEYSLRSKSFNSLSNLQNVE</sequence>
<dbReference type="SUPFAM" id="SSF90123">
    <property type="entry name" value="ABC transporter transmembrane region"/>
    <property type="match status" value="4"/>
</dbReference>
<dbReference type="CDD" id="cd18580">
    <property type="entry name" value="ABC_6TM_ABCC_D2"/>
    <property type="match status" value="2"/>
</dbReference>
<dbReference type="PROSITE" id="PS50893">
    <property type="entry name" value="ABC_TRANSPORTER_2"/>
    <property type="match status" value="4"/>
</dbReference>
<gene>
    <name evidence="14" type="ORF">BVC80_8957g25</name>
</gene>
<feature type="transmembrane region" description="Helical" evidence="11">
    <location>
        <begin position="1721"/>
        <end position="1746"/>
    </location>
</feature>
<feature type="domain" description="ABC transporter" evidence="12">
    <location>
        <begin position="857"/>
        <end position="1090"/>
    </location>
</feature>
<dbReference type="GO" id="GO:0140359">
    <property type="term" value="F:ABC-type transporter activity"/>
    <property type="evidence" value="ECO:0007669"/>
    <property type="project" value="InterPro"/>
</dbReference>
<dbReference type="OrthoDB" id="6500128at2759"/>
<protein>
    <submittedName>
        <fullName evidence="14">ABC transporter</fullName>
    </submittedName>
</protein>
<feature type="transmembrane region" description="Helical" evidence="11">
    <location>
        <begin position="1697"/>
        <end position="1715"/>
    </location>
</feature>
<keyword evidence="4 11" id="KW-0812">Transmembrane</keyword>
<feature type="transmembrane region" description="Helical" evidence="11">
    <location>
        <begin position="1483"/>
        <end position="1504"/>
    </location>
</feature>
<evidence type="ECO:0000256" key="4">
    <source>
        <dbReference type="ARBA" id="ARBA00022692"/>
    </source>
</evidence>
<dbReference type="Pfam" id="PF00005">
    <property type="entry name" value="ABC_tran"/>
    <property type="match status" value="4"/>
</dbReference>
<dbReference type="GO" id="GO:0005524">
    <property type="term" value="F:ATP binding"/>
    <property type="evidence" value="ECO:0007669"/>
    <property type="project" value="UniProtKB-KW"/>
</dbReference>
<feature type="domain" description="ABC transmembrane type-1" evidence="13">
    <location>
        <begin position="1484"/>
        <end position="1765"/>
    </location>
</feature>